<evidence type="ECO:0000313" key="2">
    <source>
        <dbReference type="EMBL" id="RIB35578.1"/>
    </source>
</evidence>
<reference evidence="2 3" key="1">
    <citation type="journal article" date="2018" name="Syst. Appl. Microbiol.">
        <title>A new symbiotic nanoarchaeote (Candidatus Nanoclepta minutus) and its host (Zestosphaera tikiterensis gen. nov., sp. nov.) from a New Zealand hot spring.</title>
        <authorList>
            <person name="St John E."/>
            <person name="Liu Y."/>
            <person name="Podar M."/>
            <person name="Stott M.B."/>
            <person name="Meneghin J."/>
            <person name="Chen Z."/>
            <person name="Lagutin K."/>
            <person name="Mitchell K."/>
            <person name="Reysenbach A.L."/>
        </authorList>
    </citation>
    <scope>NUCLEOTIDE SEQUENCE [LARGE SCALE GENOMIC DNA]</scope>
    <source>
        <strain evidence="2">NZ3</strain>
    </source>
</reference>
<organism evidence="2 3">
    <name type="scientific">Candidatus Nanoclepta minutus</name>
    <dbReference type="NCBI Taxonomy" id="1940235"/>
    <lineage>
        <taxon>Archaea</taxon>
        <taxon>Nanobdellota</taxon>
        <taxon>Candidatus Nanoclepta</taxon>
    </lineage>
</organism>
<protein>
    <recommendedName>
        <fullName evidence="1">Glycogen debranching enzyme C-terminal domain-containing protein</fullName>
    </recommendedName>
</protein>
<evidence type="ECO:0000313" key="3">
    <source>
        <dbReference type="Proteomes" id="UP000266622"/>
    </source>
</evidence>
<comment type="caution">
    <text evidence="2">The sequence shown here is derived from an EMBL/GenBank/DDBJ whole genome shotgun (WGS) entry which is preliminary data.</text>
</comment>
<dbReference type="SUPFAM" id="SSF48208">
    <property type="entry name" value="Six-hairpin glycosidases"/>
    <property type="match status" value="1"/>
</dbReference>
<dbReference type="EMBL" id="MWMI01000001">
    <property type="protein sequence ID" value="RIB35578.1"/>
    <property type="molecule type" value="Genomic_DNA"/>
</dbReference>
<gene>
    <name evidence="2" type="ORF">BXU00_00530</name>
</gene>
<dbReference type="GO" id="GO:0004134">
    <property type="term" value="F:4-alpha-glucanotransferase activity"/>
    <property type="evidence" value="ECO:0007669"/>
    <property type="project" value="InterPro"/>
</dbReference>
<dbReference type="InterPro" id="IPR012341">
    <property type="entry name" value="6hp_glycosidase-like_sf"/>
</dbReference>
<sequence>MALSLNYKDFVFLSSNGSFFTLPLTSYSRFFGLFTLYNNKFIKILDRIVNLDIKEEPREIFLRGSNEVIIKYDSFYERYYLFQHGILYEVPFTSKIELYFDVKDIYDTEEWNRIYGYEVLPDYILLRFSKGDLNVKLYIYGFSNIEENENKWIKVRYNYDERRKSPPFERYLYSPFKLTGRSIYIGLRRRLEGEYISPNCSIKEIVKDRISSFIHNWISAGYPWYPQEWSRDVLISLRGLYIIGYKKIVKDKLIEYLSYILPNGKIKNIVHNGINGNSDSFGWYVKRLFEFKYLFTMEEFAKIVNKIEENLVKFTETHYDSKTKLFIAFPNESWMDTLNRKHPIELQFLILNIYKNLYEYKRDERYRELYLDLLNTVKNTYLEDNSLLDSPDSRKIRPNVFLSYYILPDVFNREKWEKIFDYTLNHLWLEWGGLSSLSKFDKEFVEENNGDNYFRDIGKSMHNGDSWIFLNHIAAICMKRVNKEKYKKYIRKILLSSIKYLKEIGTLPELSSAKKRDISGAISQLWSLSTFVELLKELKIGWDKIEEILYRL</sequence>
<dbReference type="InterPro" id="IPR032790">
    <property type="entry name" value="GDE_C"/>
</dbReference>
<feature type="domain" description="Glycogen debranching enzyme C-terminal" evidence="1">
    <location>
        <begin position="216"/>
        <end position="531"/>
    </location>
</feature>
<evidence type="ECO:0000259" key="1">
    <source>
        <dbReference type="Pfam" id="PF06202"/>
    </source>
</evidence>
<dbReference type="PANTHER" id="PTHR10569:SF2">
    <property type="entry name" value="GLYCOGEN DEBRANCHING ENZYME"/>
    <property type="match status" value="1"/>
</dbReference>
<dbReference type="GO" id="GO:0005980">
    <property type="term" value="P:glycogen catabolic process"/>
    <property type="evidence" value="ECO:0007669"/>
    <property type="project" value="InterPro"/>
</dbReference>
<dbReference type="AlphaFoldDB" id="A0A397WNE5"/>
<dbReference type="InterPro" id="IPR008928">
    <property type="entry name" value="6-hairpin_glycosidase_sf"/>
</dbReference>
<dbReference type="Pfam" id="PF06202">
    <property type="entry name" value="GDE_C"/>
    <property type="match status" value="1"/>
</dbReference>
<proteinExistence type="predicted"/>
<dbReference type="Proteomes" id="UP000266622">
    <property type="component" value="Unassembled WGS sequence"/>
</dbReference>
<dbReference type="Gene3D" id="1.50.10.10">
    <property type="match status" value="1"/>
</dbReference>
<accession>A0A397WNE5</accession>
<name>A0A397WNE5_9ARCH</name>
<dbReference type="InterPro" id="IPR010401">
    <property type="entry name" value="AGL/Gdb1"/>
</dbReference>
<dbReference type="GO" id="GO:0004135">
    <property type="term" value="F:amylo-alpha-1,6-glucosidase activity"/>
    <property type="evidence" value="ECO:0007669"/>
    <property type="project" value="InterPro"/>
</dbReference>
<dbReference type="PANTHER" id="PTHR10569">
    <property type="entry name" value="GLYCOGEN DEBRANCHING ENZYME"/>
    <property type="match status" value="1"/>
</dbReference>